<sequence>MKRRGTARPCVLFYGSLLFRVGFPASTVCFGAEKGTMNVKLKTVNNNNDENETSLHCQIKKKALTIRKEEPVGQFKNCQQYDQRWEVNGDVRIGKGAKIA</sequence>
<dbReference type="KEGG" id="gjf:M493_10050"/>
<evidence type="ECO:0000313" key="2">
    <source>
        <dbReference type="Proteomes" id="UP000015500"/>
    </source>
</evidence>
<name>S6A2H1_GEOG3</name>
<dbReference type="STRING" id="1921421.M493_10050"/>
<proteinExistence type="predicted"/>
<dbReference type="Proteomes" id="UP000015500">
    <property type="component" value="Chromosome"/>
</dbReference>
<protein>
    <submittedName>
        <fullName evidence="1">Uncharacterized protein</fullName>
    </submittedName>
</protein>
<dbReference type="RefSeq" id="WP_020960075.1">
    <property type="nucleotide sequence ID" value="NC_022080.4"/>
</dbReference>
<reference evidence="1 2" key="1">
    <citation type="journal article" date="2014" name="Genome Announc.">
        <title>Complete Genome Sequence of the Thermophilic Polychlorinated Biphenyl Degrader Geobacillus sp. Strain JF8 (NBRC 109937).</title>
        <authorList>
            <person name="Shintani M."/>
            <person name="Ohtsubo Y."/>
            <person name="Fukuda K."/>
            <person name="Hosoyama A."/>
            <person name="Ohji S."/>
            <person name="Yamazoe A."/>
            <person name="Fujita N."/>
            <person name="Nagata Y."/>
            <person name="Tsuda M."/>
            <person name="Hatta T."/>
            <person name="Kimbara K."/>
        </authorList>
    </citation>
    <scope>NUCLEOTIDE SEQUENCE [LARGE SCALE GENOMIC DNA]</scope>
    <source>
        <strain evidence="1 2">JF8</strain>
    </source>
</reference>
<accession>S6A2H1</accession>
<gene>
    <name evidence="1" type="ORF">M493_10050</name>
</gene>
<keyword evidence="2" id="KW-1185">Reference proteome</keyword>
<dbReference type="PATRIC" id="fig|1345697.3.peg.1938"/>
<dbReference type="HOGENOM" id="CLU_2301791_0_0_9"/>
<organism evidence="1 2">
    <name type="scientific">Geobacillus genomosp. 3</name>
    <dbReference type="NCBI Taxonomy" id="1921421"/>
    <lineage>
        <taxon>Bacteria</taxon>
        <taxon>Bacillati</taxon>
        <taxon>Bacillota</taxon>
        <taxon>Bacilli</taxon>
        <taxon>Bacillales</taxon>
        <taxon>Anoxybacillaceae</taxon>
        <taxon>Geobacillus</taxon>
    </lineage>
</organism>
<dbReference type="EMBL" id="CP006254">
    <property type="protein sequence ID" value="AGT32271.1"/>
    <property type="molecule type" value="Genomic_DNA"/>
</dbReference>
<evidence type="ECO:0000313" key="1">
    <source>
        <dbReference type="EMBL" id="AGT32271.1"/>
    </source>
</evidence>
<dbReference type="AlphaFoldDB" id="S6A2H1"/>